<dbReference type="SUPFAM" id="SSF53254">
    <property type="entry name" value="Phosphoglycerate mutase-like"/>
    <property type="match status" value="1"/>
</dbReference>
<sequence>MKMEMMMIWMAALMAFAAGVDLNNFTNEDYKIVFPNREDEGTLKLSIVLFRHGNRTPNGVEELYPNDPHLNFTYFPYGLGQLTNAGKVKLYSIGVSLRKRYNNFLGKYYYPDIVEAVSTDYNRTKMSLELVLAGLFPPRQEELMAAALNWQPIPYNYLPLNEDKVLVSHLCPRYKLLYKQHAQRPEVLQRYQPYRNLFDFLSERTGKEIRSFRDVYHLYFGLSTEEEFGLQLPDWTKTVWPEPISSLAAEEYFVELGTPDMQKLLVGYLLDEVLRNLKRKMFDRRKLSKKLYLYSAHESNLAYLLIALGVFEKHRVPPYGAHVVLELHLVDGVYGVKVFYEAWDGSGLRLMKMVHCKEFCPFDVFESLMRKFVPSEDVCGYL</sequence>
<evidence type="ECO:0000313" key="10">
    <source>
        <dbReference type="Proteomes" id="UP001153712"/>
    </source>
</evidence>
<dbReference type="GO" id="GO:0003993">
    <property type="term" value="F:acid phosphatase activity"/>
    <property type="evidence" value="ECO:0007669"/>
    <property type="project" value="UniProtKB-EC"/>
</dbReference>
<keyword evidence="6" id="KW-1015">Disulfide bond</keyword>
<dbReference type="OrthoDB" id="10257284at2759"/>
<evidence type="ECO:0000256" key="3">
    <source>
        <dbReference type="ARBA" id="ARBA00012646"/>
    </source>
</evidence>
<evidence type="ECO:0000256" key="5">
    <source>
        <dbReference type="ARBA" id="ARBA00022801"/>
    </source>
</evidence>
<comment type="similarity">
    <text evidence="2">Belongs to the histidine acid phosphatase family.</text>
</comment>
<evidence type="ECO:0000256" key="4">
    <source>
        <dbReference type="ARBA" id="ARBA00022729"/>
    </source>
</evidence>
<organism evidence="9 10">
    <name type="scientific">Phyllotreta striolata</name>
    <name type="common">Striped flea beetle</name>
    <name type="synonym">Crioceris striolata</name>
    <dbReference type="NCBI Taxonomy" id="444603"/>
    <lineage>
        <taxon>Eukaryota</taxon>
        <taxon>Metazoa</taxon>
        <taxon>Ecdysozoa</taxon>
        <taxon>Arthropoda</taxon>
        <taxon>Hexapoda</taxon>
        <taxon>Insecta</taxon>
        <taxon>Pterygota</taxon>
        <taxon>Neoptera</taxon>
        <taxon>Endopterygota</taxon>
        <taxon>Coleoptera</taxon>
        <taxon>Polyphaga</taxon>
        <taxon>Cucujiformia</taxon>
        <taxon>Chrysomeloidea</taxon>
        <taxon>Chrysomelidae</taxon>
        <taxon>Galerucinae</taxon>
        <taxon>Alticini</taxon>
        <taxon>Phyllotreta</taxon>
    </lineage>
</organism>
<evidence type="ECO:0000256" key="8">
    <source>
        <dbReference type="SAM" id="SignalP"/>
    </source>
</evidence>
<feature type="signal peptide" evidence="8">
    <location>
        <begin position="1"/>
        <end position="19"/>
    </location>
</feature>
<dbReference type="Pfam" id="PF00328">
    <property type="entry name" value="His_Phos_2"/>
    <property type="match status" value="1"/>
</dbReference>
<dbReference type="EMBL" id="OU900096">
    <property type="protein sequence ID" value="CAG9859736.1"/>
    <property type="molecule type" value="Genomic_DNA"/>
</dbReference>
<accession>A0A9N9TPE7</accession>
<name>A0A9N9TPE7_PHYSR</name>
<reference evidence="9" key="1">
    <citation type="submission" date="2022-01" db="EMBL/GenBank/DDBJ databases">
        <authorList>
            <person name="King R."/>
        </authorList>
    </citation>
    <scope>NUCLEOTIDE SEQUENCE</scope>
</reference>
<keyword evidence="4 8" id="KW-0732">Signal</keyword>
<dbReference type="Gene3D" id="3.40.50.1240">
    <property type="entry name" value="Phosphoglycerate mutase-like"/>
    <property type="match status" value="1"/>
</dbReference>
<protein>
    <recommendedName>
        <fullName evidence="3">acid phosphatase</fullName>
        <ecNumber evidence="3">3.1.3.2</ecNumber>
    </recommendedName>
</protein>
<proteinExistence type="inferred from homology"/>
<evidence type="ECO:0000256" key="7">
    <source>
        <dbReference type="ARBA" id="ARBA00023180"/>
    </source>
</evidence>
<evidence type="ECO:0000313" key="9">
    <source>
        <dbReference type="EMBL" id="CAG9859736.1"/>
    </source>
</evidence>
<dbReference type="EC" id="3.1.3.2" evidence="3"/>
<keyword evidence="10" id="KW-1185">Reference proteome</keyword>
<dbReference type="Proteomes" id="UP001153712">
    <property type="component" value="Chromosome 3"/>
</dbReference>
<feature type="chain" id="PRO_5040512510" description="acid phosphatase" evidence="8">
    <location>
        <begin position="20"/>
        <end position="382"/>
    </location>
</feature>
<evidence type="ECO:0000256" key="1">
    <source>
        <dbReference type="ARBA" id="ARBA00000032"/>
    </source>
</evidence>
<evidence type="ECO:0000256" key="2">
    <source>
        <dbReference type="ARBA" id="ARBA00005375"/>
    </source>
</evidence>
<keyword evidence="5" id="KW-0378">Hydrolase</keyword>
<dbReference type="AlphaFoldDB" id="A0A9N9TPE7"/>
<keyword evidence="7" id="KW-0325">Glycoprotein</keyword>
<comment type="catalytic activity">
    <reaction evidence="1">
        <text>a phosphate monoester + H2O = an alcohol + phosphate</text>
        <dbReference type="Rhea" id="RHEA:15017"/>
        <dbReference type="ChEBI" id="CHEBI:15377"/>
        <dbReference type="ChEBI" id="CHEBI:30879"/>
        <dbReference type="ChEBI" id="CHEBI:43474"/>
        <dbReference type="ChEBI" id="CHEBI:67140"/>
        <dbReference type="EC" id="3.1.3.2"/>
    </reaction>
</comment>
<dbReference type="PANTHER" id="PTHR11567">
    <property type="entry name" value="ACID PHOSPHATASE-RELATED"/>
    <property type="match status" value="1"/>
</dbReference>
<dbReference type="PANTHER" id="PTHR11567:SF211">
    <property type="entry name" value="PROSTATIC ACID PHOSPHATASE"/>
    <property type="match status" value="1"/>
</dbReference>
<dbReference type="InterPro" id="IPR000560">
    <property type="entry name" value="His_Pase_clade-2"/>
</dbReference>
<dbReference type="CDD" id="cd07061">
    <property type="entry name" value="HP_HAP_like"/>
    <property type="match status" value="1"/>
</dbReference>
<evidence type="ECO:0000256" key="6">
    <source>
        <dbReference type="ARBA" id="ARBA00023157"/>
    </source>
</evidence>
<dbReference type="InterPro" id="IPR050645">
    <property type="entry name" value="Histidine_acid_phosphatase"/>
</dbReference>
<gene>
    <name evidence="9" type="ORF">PHYEVI_LOCUS6104</name>
</gene>
<dbReference type="InterPro" id="IPR029033">
    <property type="entry name" value="His_PPase_superfam"/>
</dbReference>